<reference evidence="4" key="1">
    <citation type="journal article" date="2014" name="Int. J. Syst. Evol. Microbiol.">
        <title>Complete genome sequence of Corynebacterium casei LMG S-19264T (=DSM 44701T), isolated from a smear-ripened cheese.</title>
        <authorList>
            <consortium name="US DOE Joint Genome Institute (JGI-PGF)"/>
            <person name="Walter F."/>
            <person name="Albersmeier A."/>
            <person name="Kalinowski J."/>
            <person name="Ruckert C."/>
        </authorList>
    </citation>
    <scope>NUCLEOTIDE SEQUENCE [LARGE SCALE GENOMIC DNA]</scope>
    <source>
        <strain evidence="4">CGMCC 1.12553</strain>
    </source>
</reference>
<dbReference type="EMBL" id="JBHSZI010000002">
    <property type="protein sequence ID" value="MFC7059805.1"/>
    <property type="molecule type" value="Genomic_DNA"/>
</dbReference>
<dbReference type="InterPro" id="IPR007527">
    <property type="entry name" value="Znf_SWIM"/>
</dbReference>
<accession>A0ABD5W2T2</accession>
<keyword evidence="6" id="KW-1185">Reference proteome</keyword>
<keyword evidence="1" id="KW-0862">Zinc</keyword>
<comment type="caution">
    <text evidence="4">The sequence shown here is derived from an EMBL/GenBank/DDBJ whole genome shotgun (WGS) entry which is preliminary data.</text>
</comment>
<protein>
    <submittedName>
        <fullName evidence="4">SWIM zinc finger family protein</fullName>
    </submittedName>
</protein>
<organism evidence="4 6">
    <name type="scientific">Halovenus salina</name>
    <dbReference type="NCBI Taxonomy" id="1510225"/>
    <lineage>
        <taxon>Archaea</taxon>
        <taxon>Methanobacteriati</taxon>
        <taxon>Methanobacteriota</taxon>
        <taxon>Stenosarchaea group</taxon>
        <taxon>Halobacteria</taxon>
        <taxon>Halobacteriales</taxon>
        <taxon>Haloarculaceae</taxon>
        <taxon>Halovenus</taxon>
    </lineage>
</organism>
<evidence type="ECO:0000259" key="2">
    <source>
        <dbReference type="PROSITE" id="PS50966"/>
    </source>
</evidence>
<evidence type="ECO:0000313" key="6">
    <source>
        <dbReference type="Proteomes" id="UP001596445"/>
    </source>
</evidence>
<evidence type="ECO:0000313" key="5">
    <source>
        <dbReference type="EMBL" id="MFC7059805.1"/>
    </source>
</evidence>
<sequence>MSTNETHGNESIEPRTERALTECMTVLPDGGDIYTVVGENGGTYQVDARAERCTCPDHEHRESYCKHLRRVAFATGEEPVPNGVGGVDEKLGEQLDSAPQVVATDGGVVENRAGERTRVPVAGGVLVYEERALGRELVGFEDVEEWDSLRSALAARGHSVGAVHHLPVLDE</sequence>
<evidence type="ECO:0000313" key="4">
    <source>
        <dbReference type="EMBL" id="MFC7059796.1"/>
    </source>
</evidence>
<proteinExistence type="predicted"/>
<dbReference type="Pfam" id="PF04434">
    <property type="entry name" value="SWIM"/>
    <property type="match status" value="1"/>
</dbReference>
<feature type="domain" description="SWIM-type" evidence="2">
    <location>
        <begin position="44"/>
        <end position="76"/>
    </location>
</feature>
<reference evidence="4" key="3">
    <citation type="submission" date="2024-09" db="EMBL/GenBank/DDBJ databases">
        <authorList>
            <person name="Sun Q."/>
        </authorList>
    </citation>
    <scope>NUCLEOTIDE SEQUENCE</scope>
    <source>
        <strain evidence="4">CGMCC 1.12553</strain>
    </source>
</reference>
<reference evidence="6" key="2">
    <citation type="journal article" date="2019" name="Int. J. Syst. Evol. Microbiol.">
        <title>The Global Catalogue of Microorganisms (GCM) 10K type strain sequencing project: providing services to taxonomists for standard genome sequencing and annotation.</title>
        <authorList>
            <consortium name="The Broad Institute Genomics Platform"/>
            <consortium name="The Broad Institute Genome Sequencing Center for Infectious Disease"/>
            <person name="Wu L."/>
            <person name="Ma J."/>
        </authorList>
    </citation>
    <scope>NUCLEOTIDE SEQUENCE [LARGE SCALE GENOMIC DNA]</scope>
    <source>
        <strain evidence="6">JCM 30072</strain>
    </source>
</reference>
<gene>
    <name evidence="3" type="ORF">ACFQQG_18345</name>
    <name evidence="4" type="ORF">ACFQQG_18385</name>
    <name evidence="5" type="ORF">ACFQQG_18430</name>
</gene>
<evidence type="ECO:0000256" key="1">
    <source>
        <dbReference type="PROSITE-ProRule" id="PRU00325"/>
    </source>
</evidence>
<dbReference type="RefSeq" id="WP_382187097.1">
    <property type="nucleotide sequence ID" value="NZ_JBHSZI010000002.1"/>
</dbReference>
<dbReference type="EMBL" id="JBHSZI010000002">
    <property type="protein sequence ID" value="MFC7059788.1"/>
    <property type="molecule type" value="Genomic_DNA"/>
</dbReference>
<dbReference type="PROSITE" id="PS50966">
    <property type="entry name" value="ZF_SWIM"/>
    <property type="match status" value="1"/>
</dbReference>
<name>A0ABD5W2T2_9EURY</name>
<dbReference type="AlphaFoldDB" id="A0ABD5W2T2"/>
<dbReference type="GO" id="GO:0008270">
    <property type="term" value="F:zinc ion binding"/>
    <property type="evidence" value="ECO:0007669"/>
    <property type="project" value="UniProtKB-KW"/>
</dbReference>
<dbReference type="Proteomes" id="UP001596445">
    <property type="component" value="Unassembled WGS sequence"/>
</dbReference>
<dbReference type="EMBL" id="JBHSZI010000002">
    <property type="protein sequence ID" value="MFC7059796.1"/>
    <property type="molecule type" value="Genomic_DNA"/>
</dbReference>
<keyword evidence="1" id="KW-0479">Metal-binding</keyword>
<keyword evidence="1" id="KW-0863">Zinc-finger</keyword>
<evidence type="ECO:0000313" key="3">
    <source>
        <dbReference type="EMBL" id="MFC7059788.1"/>
    </source>
</evidence>